<reference evidence="2 3" key="1">
    <citation type="submission" date="2018-07" db="EMBL/GenBank/DDBJ databases">
        <title>Pseudomonas laoshanensis sp. nov., isolated from soil.</title>
        <authorList>
            <person name="Sun J."/>
            <person name="Yu L."/>
            <person name="Wang M."/>
            <person name="Zhang C."/>
        </authorList>
    </citation>
    <scope>NUCLEOTIDE SEQUENCE [LARGE SCALE GENOMIC DNA]</scope>
    <source>
        <strain evidence="2 3">Y22</strain>
    </source>
</reference>
<gene>
    <name evidence="2" type="ORF">DT594_04260</name>
</gene>
<dbReference type="OrthoDB" id="7620369at2"/>
<proteinExistence type="predicted"/>
<dbReference type="Pfam" id="PF24696">
    <property type="entry name" value="UGSC"/>
    <property type="match status" value="1"/>
</dbReference>
<accession>A0A7V7GX27</accession>
<protein>
    <recommendedName>
        <fullName evidence="1">UGSC-like domain-containing protein</fullName>
    </recommendedName>
</protein>
<evidence type="ECO:0000313" key="3">
    <source>
        <dbReference type="Proteomes" id="UP000463138"/>
    </source>
</evidence>
<evidence type="ECO:0000313" key="2">
    <source>
        <dbReference type="EMBL" id="KAA0696555.1"/>
    </source>
</evidence>
<evidence type="ECO:0000259" key="1">
    <source>
        <dbReference type="Pfam" id="PF24696"/>
    </source>
</evidence>
<comment type="caution">
    <text evidence="2">The sequence shown here is derived from an EMBL/GenBank/DDBJ whole genome shotgun (WGS) entry which is preliminary data.</text>
</comment>
<name>A0A7V7GX27_9GAMM</name>
<dbReference type="InterPro" id="IPR057767">
    <property type="entry name" value="UGSC-like_dom"/>
</dbReference>
<dbReference type="Proteomes" id="UP000463138">
    <property type="component" value="Unassembled WGS sequence"/>
</dbReference>
<dbReference type="EMBL" id="QOVF01000001">
    <property type="protein sequence ID" value="KAA0696555.1"/>
    <property type="molecule type" value="Genomic_DNA"/>
</dbReference>
<organism evidence="2 3">
    <name type="scientific">Halopseudomonas laoshanensis</name>
    <dbReference type="NCBI Taxonomy" id="2268758"/>
    <lineage>
        <taxon>Bacteria</taxon>
        <taxon>Pseudomonadati</taxon>
        <taxon>Pseudomonadota</taxon>
        <taxon>Gammaproteobacteria</taxon>
        <taxon>Pseudomonadales</taxon>
        <taxon>Pseudomonadaceae</taxon>
        <taxon>Halopseudomonas</taxon>
    </lineage>
</organism>
<keyword evidence="3" id="KW-1185">Reference proteome</keyword>
<sequence>MHDIGDLEGRQIPGVGIASSEFVEAAALQSKALGMDPKMVFVPHPIQDRTDDELRALADNAFESILEALTLQGS</sequence>
<feature type="domain" description="UGSC-like" evidence="1">
    <location>
        <begin position="6"/>
        <end position="70"/>
    </location>
</feature>
<dbReference type="AlphaFoldDB" id="A0A7V7GX27"/>